<feature type="compositionally biased region" description="Low complexity" evidence="1">
    <location>
        <begin position="37"/>
        <end position="48"/>
    </location>
</feature>
<gene>
    <name evidence="2" type="ORF">V1264_001082</name>
</gene>
<name>A0AAN9C1H3_9CAEN</name>
<dbReference type="Proteomes" id="UP001374579">
    <property type="component" value="Unassembled WGS sequence"/>
</dbReference>
<feature type="compositionally biased region" description="Polar residues" evidence="1">
    <location>
        <begin position="1"/>
        <end position="24"/>
    </location>
</feature>
<proteinExistence type="predicted"/>
<evidence type="ECO:0000313" key="2">
    <source>
        <dbReference type="EMBL" id="KAK7115153.1"/>
    </source>
</evidence>
<keyword evidence="3" id="KW-1185">Reference proteome</keyword>
<evidence type="ECO:0000256" key="1">
    <source>
        <dbReference type="SAM" id="MobiDB-lite"/>
    </source>
</evidence>
<feature type="region of interest" description="Disordered" evidence="1">
    <location>
        <begin position="210"/>
        <end position="239"/>
    </location>
</feature>
<comment type="caution">
    <text evidence="2">The sequence shown here is derived from an EMBL/GenBank/DDBJ whole genome shotgun (WGS) entry which is preliminary data.</text>
</comment>
<accession>A0AAN9C1H3</accession>
<feature type="region of interest" description="Disordered" evidence="1">
    <location>
        <begin position="1"/>
        <end position="60"/>
    </location>
</feature>
<feature type="region of interest" description="Disordered" evidence="1">
    <location>
        <begin position="172"/>
        <end position="196"/>
    </location>
</feature>
<organism evidence="2 3">
    <name type="scientific">Littorina saxatilis</name>
    <dbReference type="NCBI Taxonomy" id="31220"/>
    <lineage>
        <taxon>Eukaryota</taxon>
        <taxon>Metazoa</taxon>
        <taxon>Spiralia</taxon>
        <taxon>Lophotrochozoa</taxon>
        <taxon>Mollusca</taxon>
        <taxon>Gastropoda</taxon>
        <taxon>Caenogastropoda</taxon>
        <taxon>Littorinimorpha</taxon>
        <taxon>Littorinoidea</taxon>
        <taxon>Littorinidae</taxon>
        <taxon>Littorina</taxon>
    </lineage>
</organism>
<feature type="region of interest" description="Disordered" evidence="1">
    <location>
        <begin position="357"/>
        <end position="394"/>
    </location>
</feature>
<feature type="region of interest" description="Disordered" evidence="1">
    <location>
        <begin position="483"/>
        <end position="502"/>
    </location>
</feature>
<dbReference type="AlphaFoldDB" id="A0AAN9C1H3"/>
<feature type="compositionally biased region" description="Acidic residues" evidence="1">
    <location>
        <begin position="385"/>
        <end position="394"/>
    </location>
</feature>
<sequence length="539" mass="60109">MLQMCTMPSHSESYATPRSGCTESSFDKNVKKDSEETSSPSPSNASSARDGVRSAPSHFSQAVSQALTEKLVDNSEQCSLDDILVFESSVLDDWSEAASGWREVVPYPKYISGQPPPRNKSETSLKKGHPSSRTMIHCIDEDFGDDQYCPPWKANVEPVTYRYVPNNGYYRDNKNNRGIQDWHSQKKSRSGKSIVTPEMRQAQKTLKRDLENHFKGSGEENSTTATQEPVEKPQQTQAQQREICTEITHSIKRLPAKEQQLMKSASDLFMENFNTRLGALHKEIQTPYGPIITKRVDFSNFPNHSPTQITKKLREVRANDTMKSTIQASRQHSANFGEDLFTVIPMCKPEVPLRPLEKLTPKHKQMEKSASRDRSPTPKLVSQADELEGDDYDEEDIDDDEEMMIMLAAATTQPHSFPKGAEPSGINTAHLALAMTNFDIEKTRNVALPADYSGRKPKPFVVGKAGGPSSQLSGAMRYTLTNSAQTQEQAATGGEGIPGEEFYPNMERRMEKEVDSMGASLPGIMGKRLSVITTTHRLL</sequence>
<dbReference type="EMBL" id="JBAMIC010000001">
    <property type="protein sequence ID" value="KAK7115153.1"/>
    <property type="molecule type" value="Genomic_DNA"/>
</dbReference>
<feature type="compositionally biased region" description="Basic and acidic residues" evidence="1">
    <location>
        <begin position="357"/>
        <end position="376"/>
    </location>
</feature>
<feature type="compositionally biased region" description="Basic and acidic residues" evidence="1">
    <location>
        <begin position="25"/>
        <end position="35"/>
    </location>
</feature>
<feature type="compositionally biased region" description="Polar residues" evidence="1">
    <location>
        <begin position="219"/>
        <end position="239"/>
    </location>
</feature>
<evidence type="ECO:0000313" key="3">
    <source>
        <dbReference type="Proteomes" id="UP001374579"/>
    </source>
</evidence>
<reference evidence="2 3" key="1">
    <citation type="submission" date="2024-02" db="EMBL/GenBank/DDBJ databases">
        <title>Chromosome-scale genome assembly of the rough periwinkle Littorina saxatilis.</title>
        <authorList>
            <person name="De Jode A."/>
            <person name="Faria R."/>
            <person name="Formenti G."/>
            <person name="Sims Y."/>
            <person name="Smith T.P."/>
            <person name="Tracey A."/>
            <person name="Wood J.M.D."/>
            <person name="Zagrodzka Z.B."/>
            <person name="Johannesson K."/>
            <person name="Butlin R.K."/>
            <person name="Leder E.H."/>
        </authorList>
    </citation>
    <scope>NUCLEOTIDE SEQUENCE [LARGE SCALE GENOMIC DNA]</scope>
    <source>
        <strain evidence="2">Snail1</strain>
        <tissue evidence="2">Muscle</tissue>
    </source>
</reference>
<feature type="region of interest" description="Disordered" evidence="1">
    <location>
        <begin position="110"/>
        <end position="132"/>
    </location>
</feature>
<protein>
    <submittedName>
        <fullName evidence="2">Uncharacterized protein</fullName>
    </submittedName>
</protein>